<organism evidence="2 3">
    <name type="scientific">Varanus komodoensis</name>
    <name type="common">Komodo dragon</name>
    <dbReference type="NCBI Taxonomy" id="61221"/>
    <lineage>
        <taxon>Eukaryota</taxon>
        <taxon>Metazoa</taxon>
        <taxon>Chordata</taxon>
        <taxon>Craniata</taxon>
        <taxon>Vertebrata</taxon>
        <taxon>Euteleostomi</taxon>
        <taxon>Lepidosauria</taxon>
        <taxon>Squamata</taxon>
        <taxon>Bifurcata</taxon>
        <taxon>Unidentata</taxon>
        <taxon>Episquamata</taxon>
        <taxon>Toxicofera</taxon>
        <taxon>Anguimorpha</taxon>
        <taxon>Paleoanguimorpha</taxon>
        <taxon>Varanoidea</taxon>
        <taxon>Varanidae</taxon>
        <taxon>Varanus</taxon>
    </lineage>
</organism>
<evidence type="ECO:0000313" key="2">
    <source>
        <dbReference type="Ensembl" id="ENSVKKP00000016533.1"/>
    </source>
</evidence>
<dbReference type="GO" id="GO:0043161">
    <property type="term" value="P:proteasome-mediated ubiquitin-dependent protein catabolic process"/>
    <property type="evidence" value="ECO:0007669"/>
    <property type="project" value="TreeGrafter"/>
</dbReference>
<dbReference type="InterPro" id="IPR050952">
    <property type="entry name" value="TRIM-NHL_E3_ligases"/>
</dbReference>
<dbReference type="InterPro" id="IPR011042">
    <property type="entry name" value="6-blade_b-propeller_TolB-like"/>
</dbReference>
<accession>A0A8D2L4F1</accession>
<evidence type="ECO:0008006" key="4">
    <source>
        <dbReference type="Google" id="ProtNLM"/>
    </source>
</evidence>
<reference evidence="2" key="2">
    <citation type="submission" date="2025-09" db="UniProtKB">
        <authorList>
            <consortium name="Ensembl"/>
        </authorList>
    </citation>
    <scope>IDENTIFICATION</scope>
</reference>
<dbReference type="Ensembl" id="ENSVKKT00000016934.1">
    <property type="protein sequence ID" value="ENSVKKP00000016533.1"/>
    <property type="gene ID" value="ENSVKKG00000011297.1"/>
</dbReference>
<keyword evidence="3" id="KW-1185">Reference proteome</keyword>
<sequence length="131" mass="14258">ELGIFLPPGEFEGGFVVSEECGDVKVFSSTHKLVCSVGSKYNHYFGNPAGVCVDREGNLIVADEQQRKVYLFPPSGSPICLVSKGLQRPMGIACSPQGLLFVADNRENCVKKKMKEMVTGINHPEEVLKKG</sequence>
<dbReference type="OMA" id="CYDWENI"/>
<protein>
    <recommendedName>
        <fullName evidence="4">NHLC4 protein</fullName>
    </recommendedName>
</protein>
<dbReference type="Proteomes" id="UP000694545">
    <property type="component" value="Unplaced"/>
</dbReference>
<keyword evidence="1" id="KW-0677">Repeat</keyword>
<dbReference type="Pfam" id="PF01436">
    <property type="entry name" value="NHL"/>
    <property type="match status" value="1"/>
</dbReference>
<proteinExistence type="predicted"/>
<dbReference type="Gene3D" id="2.120.10.30">
    <property type="entry name" value="TolB, C-terminal domain"/>
    <property type="match status" value="1"/>
</dbReference>
<name>A0A8D2L4F1_VARKO</name>
<dbReference type="InterPro" id="IPR001258">
    <property type="entry name" value="NHL_repeat"/>
</dbReference>
<reference evidence="2" key="1">
    <citation type="submission" date="2025-08" db="UniProtKB">
        <authorList>
            <consortium name="Ensembl"/>
        </authorList>
    </citation>
    <scope>IDENTIFICATION</scope>
</reference>
<evidence type="ECO:0000313" key="3">
    <source>
        <dbReference type="Proteomes" id="UP000694545"/>
    </source>
</evidence>
<dbReference type="SUPFAM" id="SSF101898">
    <property type="entry name" value="NHL repeat"/>
    <property type="match status" value="1"/>
</dbReference>
<dbReference type="GO" id="GO:0000209">
    <property type="term" value="P:protein polyubiquitination"/>
    <property type="evidence" value="ECO:0007669"/>
    <property type="project" value="TreeGrafter"/>
</dbReference>
<dbReference type="GO" id="GO:0061630">
    <property type="term" value="F:ubiquitin protein ligase activity"/>
    <property type="evidence" value="ECO:0007669"/>
    <property type="project" value="TreeGrafter"/>
</dbReference>
<dbReference type="PANTHER" id="PTHR24104:SF21">
    <property type="entry name" value="TRIPARTITE MOTIF-CONTAINING PROTEIN 3"/>
    <property type="match status" value="1"/>
</dbReference>
<dbReference type="AlphaFoldDB" id="A0A8D2L4F1"/>
<dbReference type="PANTHER" id="PTHR24104">
    <property type="entry name" value="E3 UBIQUITIN-PROTEIN LIGASE NHLRC1-RELATED"/>
    <property type="match status" value="1"/>
</dbReference>
<evidence type="ECO:0000256" key="1">
    <source>
        <dbReference type="ARBA" id="ARBA00022737"/>
    </source>
</evidence>